<sequence length="525" mass="56224">MNRWRNIGAVLVALVALVGACMRTPEEPPAQASEQRIAGCAPAPGNRDAVAALLAASPACPGNVLEFRARLEREPAKVATAFVDNRGFHNAAAGSFSLFESVTGIVAGVRVAPGDFFFGHFTEKRGAAWVLQQTPEDDALLIELIAWDPAKGLFNFYELRGNGARGRWFYRGDSADILRDIAQLHRQDDPARPAFGQRLRCSGCHLGGGPILKELAAPHNDWWTSARPLPLPALPPEPALARILAQGLVDAGELAARVRQGSAKLESSAAFRAARKERSRQERLRPLFCPEEMNLGSDSAPSDAPSDIAPPSAFFVDPRLGSRELVTSRAGYDAALRALASAFPESGRADADHAWLAPVKAAADVGAVAKLVEERAVDEELVADVLAVDMGNPALSGARCGLLRLVPEDAQGWRAAFVRALAGSNDPAARELHANLTDPARDARWHRAQAASMLEACARRLRAGDVAPYVELLAQRRAEVSANAIATNPRGQILEPGFRIVFPDVLPGPRPGALELTRACTVVRR</sequence>
<protein>
    <recommendedName>
        <fullName evidence="3">Cytochrome c domain-containing protein</fullName>
    </recommendedName>
</protein>
<reference evidence="1 2" key="1">
    <citation type="submission" date="2021-12" db="EMBL/GenBank/DDBJ databases">
        <title>Discovery of the Pendulisporaceae a myxobacterial family with distinct sporulation behavior and unique specialized metabolism.</title>
        <authorList>
            <person name="Garcia R."/>
            <person name="Popoff A."/>
            <person name="Bader C.D."/>
            <person name="Loehr J."/>
            <person name="Walesch S."/>
            <person name="Walt C."/>
            <person name="Boldt J."/>
            <person name="Bunk B."/>
            <person name="Haeckl F.J.F.P.J."/>
            <person name="Gunesch A.P."/>
            <person name="Birkelbach J."/>
            <person name="Nuebel U."/>
            <person name="Pietschmann T."/>
            <person name="Bach T."/>
            <person name="Mueller R."/>
        </authorList>
    </citation>
    <scope>NUCLEOTIDE SEQUENCE [LARGE SCALE GENOMIC DNA]</scope>
    <source>
        <strain evidence="1 2">MSr11954</strain>
    </source>
</reference>
<dbReference type="PROSITE" id="PS51257">
    <property type="entry name" value="PROKAR_LIPOPROTEIN"/>
    <property type="match status" value="1"/>
</dbReference>
<accession>A0ABZ2MBD6</accession>
<proteinExistence type="predicted"/>
<gene>
    <name evidence="1" type="ORF">LZC94_21560</name>
</gene>
<evidence type="ECO:0008006" key="3">
    <source>
        <dbReference type="Google" id="ProtNLM"/>
    </source>
</evidence>
<dbReference type="Proteomes" id="UP001370348">
    <property type="component" value="Chromosome"/>
</dbReference>
<organism evidence="1 2">
    <name type="scientific">Pendulispora albinea</name>
    <dbReference type="NCBI Taxonomy" id="2741071"/>
    <lineage>
        <taxon>Bacteria</taxon>
        <taxon>Pseudomonadati</taxon>
        <taxon>Myxococcota</taxon>
        <taxon>Myxococcia</taxon>
        <taxon>Myxococcales</taxon>
        <taxon>Sorangiineae</taxon>
        <taxon>Pendulisporaceae</taxon>
        <taxon>Pendulispora</taxon>
    </lineage>
</organism>
<evidence type="ECO:0000313" key="1">
    <source>
        <dbReference type="EMBL" id="WXB19798.1"/>
    </source>
</evidence>
<name>A0ABZ2MBD6_9BACT</name>
<dbReference type="RefSeq" id="WP_394829395.1">
    <property type="nucleotide sequence ID" value="NZ_CP089984.1"/>
</dbReference>
<keyword evidence="2" id="KW-1185">Reference proteome</keyword>
<dbReference type="EMBL" id="CP089984">
    <property type="protein sequence ID" value="WXB19798.1"/>
    <property type="molecule type" value="Genomic_DNA"/>
</dbReference>
<evidence type="ECO:0000313" key="2">
    <source>
        <dbReference type="Proteomes" id="UP001370348"/>
    </source>
</evidence>